<keyword evidence="3 7" id="KW-0489">Methyltransferase</keyword>
<dbReference type="OrthoDB" id="9780707at2"/>
<dbReference type="InterPro" id="IPR056743">
    <property type="entry name" value="TRM5-TYW2-like_MTfase"/>
</dbReference>
<feature type="domain" description="TRM5/TYW2-like methyltransferase" evidence="6">
    <location>
        <begin position="39"/>
        <end position="116"/>
    </location>
</feature>
<evidence type="ECO:0000256" key="5">
    <source>
        <dbReference type="ARBA" id="ARBA00022691"/>
    </source>
</evidence>
<dbReference type="InterPro" id="IPR050714">
    <property type="entry name" value="Cobalamin_biosynth_MTase"/>
</dbReference>
<evidence type="ECO:0000256" key="1">
    <source>
        <dbReference type="ARBA" id="ARBA00004953"/>
    </source>
</evidence>
<evidence type="ECO:0000256" key="4">
    <source>
        <dbReference type="ARBA" id="ARBA00022679"/>
    </source>
</evidence>
<proteinExistence type="predicted"/>
<evidence type="ECO:0000259" key="6">
    <source>
        <dbReference type="Pfam" id="PF02475"/>
    </source>
</evidence>
<dbReference type="InterPro" id="IPR014008">
    <property type="entry name" value="Cbl_synth_MTase_CbiT"/>
</dbReference>
<evidence type="ECO:0000256" key="2">
    <source>
        <dbReference type="ARBA" id="ARBA00022573"/>
    </source>
</evidence>
<protein>
    <submittedName>
        <fullName evidence="7">Precorrin-6Y C5,15-methyltransferase (Decarboxylating) subunit CbiT</fullName>
    </submittedName>
</protein>
<dbReference type="EMBL" id="WBZC01000003">
    <property type="protein sequence ID" value="KAB3539054.1"/>
    <property type="molecule type" value="Genomic_DNA"/>
</dbReference>
<name>A0A6I0FS29_9FIRM</name>
<dbReference type="RefSeq" id="WP_151859733.1">
    <property type="nucleotide sequence ID" value="NZ_WBZC01000003.1"/>
</dbReference>
<accession>A0A6I0FS29</accession>
<evidence type="ECO:0000313" key="7">
    <source>
        <dbReference type="EMBL" id="KAB3539054.1"/>
    </source>
</evidence>
<dbReference type="UniPathway" id="UPA00148"/>
<organism evidence="7 8">
    <name type="scientific">Alkaliphilus pronyensis</name>
    <dbReference type="NCBI Taxonomy" id="1482732"/>
    <lineage>
        <taxon>Bacteria</taxon>
        <taxon>Bacillati</taxon>
        <taxon>Bacillota</taxon>
        <taxon>Clostridia</taxon>
        <taxon>Peptostreptococcales</taxon>
        <taxon>Natronincolaceae</taxon>
        <taxon>Alkaliphilus</taxon>
    </lineage>
</organism>
<comment type="caution">
    <text evidence="7">The sequence shown here is derived from an EMBL/GenBank/DDBJ whole genome shotgun (WGS) entry which is preliminary data.</text>
</comment>
<dbReference type="Gene3D" id="3.40.50.150">
    <property type="entry name" value="Vaccinia Virus protein VP39"/>
    <property type="match status" value="1"/>
</dbReference>
<dbReference type="CDD" id="cd02440">
    <property type="entry name" value="AdoMet_MTases"/>
    <property type="match status" value="1"/>
</dbReference>
<keyword evidence="8" id="KW-1185">Reference proteome</keyword>
<evidence type="ECO:0000313" key="8">
    <source>
        <dbReference type="Proteomes" id="UP000432715"/>
    </source>
</evidence>
<gene>
    <name evidence="7" type="primary">cbiT</name>
    <name evidence="7" type="ORF">F8154_01080</name>
</gene>
<comment type="pathway">
    <text evidence="1">Cofactor biosynthesis; adenosylcobalamin biosynthesis.</text>
</comment>
<dbReference type="NCBIfam" id="TIGR02469">
    <property type="entry name" value="CbiT"/>
    <property type="match status" value="1"/>
</dbReference>
<dbReference type="GO" id="GO:0032259">
    <property type="term" value="P:methylation"/>
    <property type="evidence" value="ECO:0007669"/>
    <property type="project" value="UniProtKB-KW"/>
</dbReference>
<dbReference type="PANTHER" id="PTHR43182">
    <property type="entry name" value="COBALT-PRECORRIN-6B C(15)-METHYLTRANSFERASE (DECARBOXYLATING)"/>
    <property type="match status" value="1"/>
</dbReference>
<dbReference type="GO" id="GO:0009236">
    <property type="term" value="P:cobalamin biosynthetic process"/>
    <property type="evidence" value="ECO:0007669"/>
    <property type="project" value="UniProtKB-UniPathway"/>
</dbReference>
<dbReference type="GO" id="GO:0008276">
    <property type="term" value="F:protein methyltransferase activity"/>
    <property type="evidence" value="ECO:0007669"/>
    <property type="project" value="InterPro"/>
</dbReference>
<dbReference type="Pfam" id="PF02475">
    <property type="entry name" value="TRM5-TYW2_MTfase"/>
    <property type="match status" value="1"/>
</dbReference>
<dbReference type="AlphaFoldDB" id="A0A6I0FS29"/>
<reference evidence="7 8" key="1">
    <citation type="submission" date="2019-10" db="EMBL/GenBank/DDBJ databases">
        <title>Alkaliphilus serpentinus sp. nov. and Alkaliphilus pronyensis sp. nov., two novel anaerobic alkaliphilic species isolated from the serpentinized-hosted hydrothermal field of the Prony Bay (New Caledonia).</title>
        <authorList>
            <person name="Postec A."/>
        </authorList>
    </citation>
    <scope>NUCLEOTIDE SEQUENCE [LARGE SCALE GENOMIC DNA]</scope>
    <source>
        <strain evidence="7 8">LacV</strain>
    </source>
</reference>
<keyword evidence="5" id="KW-0949">S-adenosyl-L-methionine</keyword>
<dbReference type="SUPFAM" id="SSF53335">
    <property type="entry name" value="S-adenosyl-L-methionine-dependent methyltransferases"/>
    <property type="match status" value="1"/>
</dbReference>
<dbReference type="PANTHER" id="PTHR43182:SF1">
    <property type="entry name" value="COBALT-PRECORRIN-7 C(5)-METHYLTRANSFERASE"/>
    <property type="match status" value="1"/>
</dbReference>
<evidence type="ECO:0000256" key="3">
    <source>
        <dbReference type="ARBA" id="ARBA00022603"/>
    </source>
</evidence>
<dbReference type="Proteomes" id="UP000432715">
    <property type="component" value="Unassembled WGS sequence"/>
</dbReference>
<keyword evidence="4 7" id="KW-0808">Transferase</keyword>
<keyword evidence="2" id="KW-0169">Cobalamin biosynthesis</keyword>
<sequence length="198" mass="21694">MSKRWSYKTYGVPDSLFIRGEAPMTKSEVRSITLSKLRIKTKDIIVDIGAGTGSISIECGLVANGGRVYAVERDPQSVRVIKENAKAFGVDNIEIIEGTAPEILNRVPKVNRAIIGGSGGKLDAIFQWFNTNLIVGGRVVMNFITLENMCKALELLKTSPYKDIDVAQIHVARGKNIGSLTMMEGHNPVYIISATKER</sequence>
<dbReference type="InterPro" id="IPR029063">
    <property type="entry name" value="SAM-dependent_MTases_sf"/>
</dbReference>